<dbReference type="PROSITE" id="PS50110">
    <property type="entry name" value="RESPONSE_REGULATORY"/>
    <property type="match status" value="1"/>
</dbReference>
<gene>
    <name evidence="6" type="ORF">H9761_15025</name>
</gene>
<keyword evidence="6" id="KW-0238">DNA-binding</keyword>
<proteinExistence type="predicted"/>
<dbReference type="PANTHER" id="PTHR37299:SF1">
    <property type="entry name" value="STAGE 0 SPORULATION PROTEIN A HOMOLOG"/>
    <property type="match status" value="1"/>
</dbReference>
<evidence type="ECO:0000256" key="1">
    <source>
        <dbReference type="ARBA" id="ARBA00018672"/>
    </source>
</evidence>
<name>A0A9D2SS94_9FIRM</name>
<dbReference type="Pfam" id="PF04397">
    <property type="entry name" value="LytTR"/>
    <property type="match status" value="1"/>
</dbReference>
<dbReference type="AlphaFoldDB" id="A0A9D2SS94"/>
<dbReference type="EMBL" id="DWWS01000052">
    <property type="protein sequence ID" value="HJC24991.1"/>
    <property type="molecule type" value="Genomic_DNA"/>
</dbReference>
<organism evidence="6 7">
    <name type="scientific">Candidatus Eisenbergiella merdavium</name>
    <dbReference type="NCBI Taxonomy" id="2838551"/>
    <lineage>
        <taxon>Bacteria</taxon>
        <taxon>Bacillati</taxon>
        <taxon>Bacillota</taxon>
        <taxon>Clostridia</taxon>
        <taxon>Lachnospirales</taxon>
        <taxon>Lachnospiraceae</taxon>
        <taxon>Eisenbergiella</taxon>
    </lineage>
</organism>
<feature type="domain" description="Response regulatory" evidence="4">
    <location>
        <begin position="4"/>
        <end position="123"/>
    </location>
</feature>
<comment type="caution">
    <text evidence="6">The sequence shown here is derived from an EMBL/GenBank/DDBJ whole genome shotgun (WGS) entry which is preliminary data.</text>
</comment>
<sequence length="232" mass="26590">MTYKTAVCDDSPADCGHIRKLLSQWAQLRGLSIHTETFPSAESFLFRYAEDKTFDLLLLDIEMGAMDGVELAKRVRKDSETVQIIFITGYSDYIAEGYEVAALHYLLKPVNREKLFSVLDRALEKRRQEEGCLTLELPGELLRIPFYEIRYLDVRLNYVTIHGKRDHTVKRTLSEFEALLDERFFRAGRGLIVNLAQISRVTKSNVFLSDGTVLPLPRGAYEPLNRAIIART</sequence>
<feature type="modified residue" description="4-aspartylphosphate" evidence="3">
    <location>
        <position position="60"/>
    </location>
</feature>
<accession>A0A9D2SS94</accession>
<dbReference type="GO" id="GO:0000156">
    <property type="term" value="F:phosphorelay response regulator activity"/>
    <property type="evidence" value="ECO:0007669"/>
    <property type="project" value="InterPro"/>
</dbReference>
<reference evidence="6" key="1">
    <citation type="journal article" date="2021" name="PeerJ">
        <title>Extensive microbial diversity within the chicken gut microbiome revealed by metagenomics and culture.</title>
        <authorList>
            <person name="Gilroy R."/>
            <person name="Ravi A."/>
            <person name="Getino M."/>
            <person name="Pursley I."/>
            <person name="Horton D.L."/>
            <person name="Alikhan N.F."/>
            <person name="Baker D."/>
            <person name="Gharbi K."/>
            <person name="Hall N."/>
            <person name="Watson M."/>
            <person name="Adriaenssens E.M."/>
            <person name="Foster-Nyarko E."/>
            <person name="Jarju S."/>
            <person name="Secka A."/>
            <person name="Antonio M."/>
            <person name="Oren A."/>
            <person name="Chaudhuri R.R."/>
            <person name="La Ragione R."/>
            <person name="Hildebrand F."/>
            <person name="Pallen M.J."/>
        </authorList>
    </citation>
    <scope>NUCLEOTIDE SEQUENCE</scope>
    <source>
        <strain evidence="6">USAMLcec2-132</strain>
    </source>
</reference>
<protein>
    <recommendedName>
        <fullName evidence="1">Stage 0 sporulation protein A homolog</fullName>
    </recommendedName>
</protein>
<evidence type="ECO:0000313" key="7">
    <source>
        <dbReference type="Proteomes" id="UP000823891"/>
    </source>
</evidence>
<feature type="domain" description="HTH LytTR-type" evidence="5">
    <location>
        <begin position="133"/>
        <end position="230"/>
    </location>
</feature>
<dbReference type="InterPro" id="IPR007492">
    <property type="entry name" value="LytTR_DNA-bd_dom"/>
</dbReference>
<dbReference type="Gene3D" id="3.40.50.2300">
    <property type="match status" value="1"/>
</dbReference>
<dbReference type="InterPro" id="IPR046947">
    <property type="entry name" value="LytR-like"/>
</dbReference>
<evidence type="ECO:0000256" key="2">
    <source>
        <dbReference type="ARBA" id="ARBA00024867"/>
    </source>
</evidence>
<keyword evidence="3" id="KW-0597">Phosphoprotein</keyword>
<evidence type="ECO:0000256" key="3">
    <source>
        <dbReference type="PROSITE-ProRule" id="PRU00169"/>
    </source>
</evidence>
<evidence type="ECO:0000259" key="4">
    <source>
        <dbReference type="PROSITE" id="PS50110"/>
    </source>
</evidence>
<dbReference type="SMART" id="SM00850">
    <property type="entry name" value="LytTR"/>
    <property type="match status" value="1"/>
</dbReference>
<comment type="function">
    <text evidence="2">May play the central regulatory role in sporulation. It may be an element of the effector pathway responsible for the activation of sporulation genes in response to nutritional stress. Spo0A may act in concert with spo0H (a sigma factor) to control the expression of some genes that are critical to the sporulation process.</text>
</comment>
<evidence type="ECO:0000259" key="5">
    <source>
        <dbReference type="PROSITE" id="PS50930"/>
    </source>
</evidence>
<dbReference type="PROSITE" id="PS50930">
    <property type="entry name" value="HTH_LYTTR"/>
    <property type="match status" value="1"/>
</dbReference>
<dbReference type="SMART" id="SM00448">
    <property type="entry name" value="REC"/>
    <property type="match status" value="1"/>
</dbReference>
<dbReference type="Proteomes" id="UP000823891">
    <property type="component" value="Unassembled WGS sequence"/>
</dbReference>
<evidence type="ECO:0000313" key="6">
    <source>
        <dbReference type="EMBL" id="HJC24991.1"/>
    </source>
</evidence>
<dbReference type="GO" id="GO:0003677">
    <property type="term" value="F:DNA binding"/>
    <property type="evidence" value="ECO:0007669"/>
    <property type="project" value="UniProtKB-KW"/>
</dbReference>
<dbReference type="Gene3D" id="2.40.50.1020">
    <property type="entry name" value="LytTr DNA-binding domain"/>
    <property type="match status" value="1"/>
</dbReference>
<dbReference type="SUPFAM" id="SSF52172">
    <property type="entry name" value="CheY-like"/>
    <property type="match status" value="1"/>
</dbReference>
<dbReference type="Pfam" id="PF00072">
    <property type="entry name" value="Response_reg"/>
    <property type="match status" value="1"/>
</dbReference>
<dbReference type="InterPro" id="IPR011006">
    <property type="entry name" value="CheY-like_superfamily"/>
</dbReference>
<reference evidence="6" key="2">
    <citation type="submission" date="2021-04" db="EMBL/GenBank/DDBJ databases">
        <authorList>
            <person name="Gilroy R."/>
        </authorList>
    </citation>
    <scope>NUCLEOTIDE SEQUENCE</scope>
    <source>
        <strain evidence="6">USAMLcec2-132</strain>
    </source>
</reference>
<dbReference type="InterPro" id="IPR001789">
    <property type="entry name" value="Sig_transdc_resp-reg_receiver"/>
</dbReference>
<dbReference type="PANTHER" id="PTHR37299">
    <property type="entry name" value="TRANSCRIPTIONAL REGULATOR-RELATED"/>
    <property type="match status" value="1"/>
</dbReference>